<reference evidence="1 2" key="1">
    <citation type="journal article" date="2019" name="Sci. Data">
        <title>Hybrid genome assembly and annotation of Danionella translucida.</title>
        <authorList>
            <person name="Kadobianskyi M."/>
            <person name="Schulze L."/>
            <person name="Schuelke M."/>
            <person name="Judkewitz B."/>
        </authorList>
    </citation>
    <scope>NUCLEOTIDE SEQUENCE [LARGE SCALE GENOMIC DNA]</scope>
    <source>
        <strain evidence="1 2">Bolton</strain>
    </source>
</reference>
<dbReference type="EMBL" id="SRMA01025597">
    <property type="protein sequence ID" value="TRY92780.1"/>
    <property type="molecule type" value="Genomic_DNA"/>
</dbReference>
<organism evidence="1 2">
    <name type="scientific">Danionella cerebrum</name>
    <dbReference type="NCBI Taxonomy" id="2873325"/>
    <lineage>
        <taxon>Eukaryota</taxon>
        <taxon>Metazoa</taxon>
        <taxon>Chordata</taxon>
        <taxon>Craniata</taxon>
        <taxon>Vertebrata</taxon>
        <taxon>Euteleostomi</taxon>
        <taxon>Actinopterygii</taxon>
        <taxon>Neopterygii</taxon>
        <taxon>Teleostei</taxon>
        <taxon>Ostariophysi</taxon>
        <taxon>Cypriniformes</taxon>
        <taxon>Danionidae</taxon>
        <taxon>Danioninae</taxon>
        <taxon>Danionella</taxon>
    </lineage>
</organism>
<gene>
    <name evidence="1" type="ORF">DNTS_024851</name>
</gene>
<dbReference type="AlphaFoldDB" id="A0A553QS26"/>
<protein>
    <submittedName>
        <fullName evidence="1">Uncharacterized protein</fullName>
    </submittedName>
</protein>
<evidence type="ECO:0000313" key="2">
    <source>
        <dbReference type="Proteomes" id="UP000316079"/>
    </source>
</evidence>
<evidence type="ECO:0000313" key="1">
    <source>
        <dbReference type="EMBL" id="TRY92780.1"/>
    </source>
</evidence>
<accession>A0A553QS26</accession>
<keyword evidence="2" id="KW-1185">Reference proteome</keyword>
<proteinExistence type="predicted"/>
<sequence length="147" mass="16810">MLSRPCSRLHAASEDSLFTIFNINTMQFVAITLFAVSISKPQENSKAPHTITPGEQNLIILIPECLTFSSQEHINNLSLQCRHLHFQRVKPPRPQQQDTVSPGAYLQCTSGKRQGYTLDRLIYARHMENRFAHLREDLADLLQVIRV</sequence>
<name>A0A553QS26_9TELE</name>
<comment type="caution">
    <text evidence="1">The sequence shown here is derived from an EMBL/GenBank/DDBJ whole genome shotgun (WGS) entry which is preliminary data.</text>
</comment>
<dbReference type="Proteomes" id="UP000316079">
    <property type="component" value="Unassembled WGS sequence"/>
</dbReference>